<name>A0A6C0JBG4_9ZZZZ</name>
<feature type="transmembrane region" description="Helical" evidence="1">
    <location>
        <begin position="12"/>
        <end position="35"/>
    </location>
</feature>
<sequence>MKILFSLVFNKSYNLLNLLIYFSFINGIFEIYLLFDCLSASWTLTAEHILLLSPLQLLLKIYVCLCGGFHTGFNFSHSVNSK</sequence>
<reference evidence="2" key="1">
    <citation type="journal article" date="2020" name="Nature">
        <title>Giant virus diversity and host interactions through global metagenomics.</title>
        <authorList>
            <person name="Schulz F."/>
            <person name="Roux S."/>
            <person name="Paez-Espino D."/>
            <person name="Jungbluth S."/>
            <person name="Walsh D.A."/>
            <person name="Denef V.J."/>
            <person name="McMahon K.D."/>
            <person name="Konstantinidis K.T."/>
            <person name="Eloe-Fadrosh E.A."/>
            <person name="Kyrpides N.C."/>
            <person name="Woyke T."/>
        </authorList>
    </citation>
    <scope>NUCLEOTIDE SEQUENCE</scope>
    <source>
        <strain evidence="2">GVMAG-M-3300025860-20</strain>
    </source>
</reference>
<keyword evidence="1" id="KW-0472">Membrane</keyword>
<accession>A0A6C0JBG4</accession>
<keyword evidence="1" id="KW-1133">Transmembrane helix</keyword>
<organism evidence="2">
    <name type="scientific">viral metagenome</name>
    <dbReference type="NCBI Taxonomy" id="1070528"/>
    <lineage>
        <taxon>unclassified sequences</taxon>
        <taxon>metagenomes</taxon>
        <taxon>organismal metagenomes</taxon>
    </lineage>
</organism>
<proteinExistence type="predicted"/>
<dbReference type="EMBL" id="MN740332">
    <property type="protein sequence ID" value="QHU00954.1"/>
    <property type="molecule type" value="Genomic_DNA"/>
</dbReference>
<evidence type="ECO:0000256" key="1">
    <source>
        <dbReference type="SAM" id="Phobius"/>
    </source>
</evidence>
<protein>
    <submittedName>
        <fullName evidence="2">Uncharacterized protein</fullName>
    </submittedName>
</protein>
<evidence type="ECO:0000313" key="2">
    <source>
        <dbReference type="EMBL" id="QHU00954.1"/>
    </source>
</evidence>
<dbReference type="AlphaFoldDB" id="A0A6C0JBG4"/>
<keyword evidence="1" id="KW-0812">Transmembrane</keyword>
<feature type="transmembrane region" description="Helical" evidence="1">
    <location>
        <begin position="55"/>
        <end position="75"/>
    </location>
</feature>